<dbReference type="EMBL" id="JBJUIK010000009">
    <property type="protein sequence ID" value="KAL3518379.1"/>
    <property type="molecule type" value="Genomic_DNA"/>
</dbReference>
<feature type="transmembrane region" description="Helical" evidence="2">
    <location>
        <begin position="92"/>
        <end position="114"/>
    </location>
</feature>
<dbReference type="PANTHER" id="PTHR35718">
    <property type="entry name" value="EXPRESSED PROTEIN"/>
    <property type="match status" value="1"/>
</dbReference>
<name>A0ABD2ZH07_9GENT</name>
<comment type="caution">
    <text evidence="4">The sequence shown here is derived from an EMBL/GenBank/DDBJ whole genome shotgun (WGS) entry which is preliminary data.</text>
</comment>
<feature type="signal peptide" evidence="3">
    <location>
        <begin position="1"/>
        <end position="23"/>
    </location>
</feature>
<proteinExistence type="predicted"/>
<sequence length="133" mass="14419">MNMTTLASLLLFIILSLTTIMRAQERAPHGLEYQSPMAFSPEVYDFFNPETQAQRSNGPCSSPDCSTLPEATSLQSAPVHESTSKRLGAGKIASIPIGLVFGLLLGLVVYYVVITRQTNAARARAAHQLQPEV</sequence>
<feature type="region of interest" description="Disordered" evidence="1">
    <location>
        <begin position="53"/>
        <end position="79"/>
    </location>
</feature>
<protein>
    <recommendedName>
        <fullName evidence="6">Transmembrane protein</fullName>
    </recommendedName>
</protein>
<keyword evidence="5" id="KW-1185">Reference proteome</keyword>
<dbReference type="PANTHER" id="PTHR35718:SF1">
    <property type="entry name" value="EXPRESSED PROTEIN"/>
    <property type="match status" value="1"/>
</dbReference>
<evidence type="ECO:0000256" key="3">
    <source>
        <dbReference type="SAM" id="SignalP"/>
    </source>
</evidence>
<keyword evidence="2" id="KW-0472">Membrane</keyword>
<feature type="compositionally biased region" description="Polar residues" evidence="1">
    <location>
        <begin position="53"/>
        <end position="76"/>
    </location>
</feature>
<evidence type="ECO:0000313" key="5">
    <source>
        <dbReference type="Proteomes" id="UP001630127"/>
    </source>
</evidence>
<dbReference type="Proteomes" id="UP001630127">
    <property type="component" value="Unassembled WGS sequence"/>
</dbReference>
<keyword evidence="2" id="KW-0812">Transmembrane</keyword>
<accession>A0ABD2ZH07</accession>
<evidence type="ECO:0000256" key="2">
    <source>
        <dbReference type="SAM" id="Phobius"/>
    </source>
</evidence>
<evidence type="ECO:0008006" key="6">
    <source>
        <dbReference type="Google" id="ProtNLM"/>
    </source>
</evidence>
<evidence type="ECO:0000256" key="1">
    <source>
        <dbReference type="SAM" id="MobiDB-lite"/>
    </source>
</evidence>
<keyword evidence="2" id="KW-1133">Transmembrane helix</keyword>
<organism evidence="4 5">
    <name type="scientific">Cinchona calisaya</name>
    <dbReference type="NCBI Taxonomy" id="153742"/>
    <lineage>
        <taxon>Eukaryota</taxon>
        <taxon>Viridiplantae</taxon>
        <taxon>Streptophyta</taxon>
        <taxon>Embryophyta</taxon>
        <taxon>Tracheophyta</taxon>
        <taxon>Spermatophyta</taxon>
        <taxon>Magnoliopsida</taxon>
        <taxon>eudicotyledons</taxon>
        <taxon>Gunneridae</taxon>
        <taxon>Pentapetalae</taxon>
        <taxon>asterids</taxon>
        <taxon>lamiids</taxon>
        <taxon>Gentianales</taxon>
        <taxon>Rubiaceae</taxon>
        <taxon>Cinchonoideae</taxon>
        <taxon>Cinchoneae</taxon>
        <taxon>Cinchona</taxon>
    </lineage>
</organism>
<evidence type="ECO:0000313" key="4">
    <source>
        <dbReference type="EMBL" id="KAL3518379.1"/>
    </source>
</evidence>
<keyword evidence="3" id="KW-0732">Signal</keyword>
<dbReference type="AlphaFoldDB" id="A0ABD2ZH07"/>
<gene>
    <name evidence="4" type="ORF">ACH5RR_020968</name>
</gene>
<feature type="chain" id="PRO_5044872201" description="Transmembrane protein" evidence="3">
    <location>
        <begin position="24"/>
        <end position="133"/>
    </location>
</feature>
<reference evidence="4 5" key="1">
    <citation type="submission" date="2024-11" db="EMBL/GenBank/DDBJ databases">
        <title>A near-complete genome assembly of Cinchona calisaya.</title>
        <authorList>
            <person name="Lian D.C."/>
            <person name="Zhao X.W."/>
            <person name="Wei L."/>
        </authorList>
    </citation>
    <scope>NUCLEOTIDE SEQUENCE [LARGE SCALE GENOMIC DNA]</scope>
    <source>
        <tissue evidence="4">Nenye</tissue>
    </source>
</reference>